<evidence type="ECO:0000313" key="2">
    <source>
        <dbReference type="Proteomes" id="UP000023152"/>
    </source>
</evidence>
<evidence type="ECO:0000313" key="1">
    <source>
        <dbReference type="EMBL" id="ETO22833.1"/>
    </source>
</evidence>
<name>X6NAA5_RETFI</name>
<keyword evidence="2" id="KW-1185">Reference proteome</keyword>
<organism evidence="1 2">
    <name type="scientific">Reticulomyxa filosa</name>
    <dbReference type="NCBI Taxonomy" id="46433"/>
    <lineage>
        <taxon>Eukaryota</taxon>
        <taxon>Sar</taxon>
        <taxon>Rhizaria</taxon>
        <taxon>Retaria</taxon>
        <taxon>Foraminifera</taxon>
        <taxon>Monothalamids</taxon>
        <taxon>Reticulomyxidae</taxon>
        <taxon>Reticulomyxa</taxon>
    </lineage>
</organism>
<proteinExistence type="predicted"/>
<dbReference type="Proteomes" id="UP000023152">
    <property type="component" value="Unassembled WGS sequence"/>
</dbReference>
<dbReference type="EMBL" id="ASPP01010443">
    <property type="protein sequence ID" value="ETO22833.1"/>
    <property type="molecule type" value="Genomic_DNA"/>
</dbReference>
<protein>
    <submittedName>
        <fullName evidence="1">Uncharacterized protein</fullName>
    </submittedName>
</protein>
<reference evidence="1 2" key="1">
    <citation type="journal article" date="2013" name="Curr. Biol.">
        <title>The Genome of the Foraminiferan Reticulomyxa filosa.</title>
        <authorList>
            <person name="Glockner G."/>
            <person name="Hulsmann N."/>
            <person name="Schleicher M."/>
            <person name="Noegel A.A."/>
            <person name="Eichinger L."/>
            <person name="Gallinger C."/>
            <person name="Pawlowski J."/>
            <person name="Sierra R."/>
            <person name="Euteneuer U."/>
            <person name="Pillet L."/>
            <person name="Moustafa A."/>
            <person name="Platzer M."/>
            <person name="Groth M."/>
            <person name="Szafranski K."/>
            <person name="Schliwa M."/>
        </authorList>
    </citation>
    <scope>NUCLEOTIDE SEQUENCE [LARGE SCALE GENOMIC DNA]</scope>
</reference>
<dbReference type="AlphaFoldDB" id="X6NAA5"/>
<comment type="caution">
    <text evidence="1">The sequence shown here is derived from an EMBL/GenBank/DDBJ whole genome shotgun (WGS) entry which is preliminary data.</text>
</comment>
<gene>
    <name evidence="1" type="ORF">RFI_14360</name>
</gene>
<accession>X6NAA5</accession>
<sequence>MKVIIKFISTVLLVFRNAMFHWKMCLCQLISFSTTTSILKTMSKETYFLCFRQTILFTHSCYVALYCFKSITQRLVLFFVLIVLNLLKPAARPRINERKKMTALYNIKWCVSVTQFCLCIEISCSNTFAALYVLNGSFLDSSSTTKSRQRSVLFLSSEKYVPLFIPFKILEGGELKEKQNCHIFVVVKKKTLFPKLCYCKLRFFLNKFFKLIRRKKKKTRENKENFGCQQNVMLTSWCENDYGKQMDCKNERLKQLMEDLGASDTWRSSLSPSSPLTTKKKKNPKFVYLPNHFLPIFLSKNK</sequence>
<feature type="non-terminal residue" evidence="1">
    <location>
        <position position="302"/>
    </location>
</feature>